<evidence type="ECO:0000313" key="3">
    <source>
        <dbReference type="EMBL" id="KAG0647143.1"/>
    </source>
</evidence>
<dbReference type="AlphaFoldDB" id="A0A9P7AUV4"/>
<reference evidence="3" key="1">
    <citation type="submission" date="2019-07" db="EMBL/GenBank/DDBJ databases">
        <title>Hyphodiscus hymeniophilus genome sequencing and assembly.</title>
        <authorList>
            <person name="Kramer G."/>
            <person name="Nodwell J."/>
        </authorList>
    </citation>
    <scope>NUCLEOTIDE SEQUENCE</scope>
    <source>
        <strain evidence="3">ATCC 34498</strain>
    </source>
</reference>
<feature type="transmembrane region" description="Helical" evidence="2">
    <location>
        <begin position="148"/>
        <end position="169"/>
    </location>
</feature>
<comment type="caution">
    <text evidence="3">The sequence shown here is derived from an EMBL/GenBank/DDBJ whole genome shotgun (WGS) entry which is preliminary data.</text>
</comment>
<feature type="transmembrane region" description="Helical" evidence="2">
    <location>
        <begin position="30"/>
        <end position="49"/>
    </location>
</feature>
<evidence type="ECO:0000256" key="1">
    <source>
        <dbReference type="SAM" id="MobiDB-lite"/>
    </source>
</evidence>
<feature type="compositionally biased region" description="Acidic residues" evidence="1">
    <location>
        <begin position="185"/>
        <end position="196"/>
    </location>
</feature>
<gene>
    <name evidence="3" type="ORF">D0Z07_7303</name>
</gene>
<name>A0A9P7AUV4_9HELO</name>
<proteinExistence type="predicted"/>
<sequence>MTGKFSRIDEQRCLFYARFMSDLTLPQANGVYWSLFMFVLILLCICANIHHKSASLAANAKSRRDKRRLRRLQKRFLGFVTICWLISDACAVFEVFALLNIQFCDGEDLTVLYWSFWGFLQVGSIIAIFGVILNLWIALADVNTPSWAVALGTPVLVFAALHWILLAVWTQAWQKVTGKHKREDADDSDIEEGSVQEEEKRSVDDEERKDRKLQEKEMARWTSR</sequence>
<protein>
    <recommendedName>
        <fullName evidence="5">Transmembrane protein</fullName>
    </recommendedName>
</protein>
<evidence type="ECO:0008006" key="5">
    <source>
        <dbReference type="Google" id="ProtNLM"/>
    </source>
</evidence>
<evidence type="ECO:0000256" key="2">
    <source>
        <dbReference type="SAM" id="Phobius"/>
    </source>
</evidence>
<organism evidence="3 4">
    <name type="scientific">Hyphodiscus hymeniophilus</name>
    <dbReference type="NCBI Taxonomy" id="353542"/>
    <lineage>
        <taxon>Eukaryota</taxon>
        <taxon>Fungi</taxon>
        <taxon>Dikarya</taxon>
        <taxon>Ascomycota</taxon>
        <taxon>Pezizomycotina</taxon>
        <taxon>Leotiomycetes</taxon>
        <taxon>Helotiales</taxon>
        <taxon>Hyphodiscaceae</taxon>
        <taxon>Hyphodiscus</taxon>
    </lineage>
</organism>
<feature type="compositionally biased region" description="Basic and acidic residues" evidence="1">
    <location>
        <begin position="197"/>
        <end position="224"/>
    </location>
</feature>
<keyword evidence="2" id="KW-1133">Transmembrane helix</keyword>
<dbReference type="EMBL" id="VNKQ01000013">
    <property type="protein sequence ID" value="KAG0647143.1"/>
    <property type="molecule type" value="Genomic_DNA"/>
</dbReference>
<feature type="transmembrane region" description="Helical" evidence="2">
    <location>
        <begin position="76"/>
        <end position="99"/>
    </location>
</feature>
<feature type="transmembrane region" description="Helical" evidence="2">
    <location>
        <begin position="111"/>
        <end position="136"/>
    </location>
</feature>
<accession>A0A9P7AUV4</accession>
<dbReference type="Proteomes" id="UP000785200">
    <property type="component" value="Unassembled WGS sequence"/>
</dbReference>
<keyword evidence="4" id="KW-1185">Reference proteome</keyword>
<feature type="non-terminal residue" evidence="3">
    <location>
        <position position="1"/>
    </location>
</feature>
<feature type="region of interest" description="Disordered" evidence="1">
    <location>
        <begin position="180"/>
        <end position="224"/>
    </location>
</feature>
<evidence type="ECO:0000313" key="4">
    <source>
        <dbReference type="Proteomes" id="UP000785200"/>
    </source>
</evidence>
<keyword evidence="2" id="KW-0812">Transmembrane</keyword>
<keyword evidence="2" id="KW-0472">Membrane</keyword>
<dbReference type="OrthoDB" id="3537340at2759"/>